<organism evidence="1 2">
    <name type="scientific">Virgibacillus pantothenticus</name>
    <dbReference type="NCBI Taxonomy" id="1473"/>
    <lineage>
        <taxon>Bacteria</taxon>
        <taxon>Bacillati</taxon>
        <taxon>Bacillota</taxon>
        <taxon>Bacilli</taxon>
        <taxon>Bacillales</taxon>
        <taxon>Bacillaceae</taxon>
        <taxon>Virgibacillus</taxon>
    </lineage>
</organism>
<evidence type="ECO:0000313" key="2">
    <source>
        <dbReference type="Proteomes" id="UP000036780"/>
    </source>
</evidence>
<gene>
    <name evidence="1" type="ORF">AFK71_13675</name>
</gene>
<dbReference type="AlphaFoldDB" id="A0A0L0QLV4"/>
<dbReference type="PANTHER" id="PTHR34472">
    <property type="entry name" value="SULFUR CARRIER PROTEIN THIS"/>
    <property type="match status" value="1"/>
</dbReference>
<dbReference type="OrthoDB" id="9798559at2"/>
<dbReference type="EMBL" id="LGTO01000007">
    <property type="protein sequence ID" value="KNE19526.1"/>
    <property type="molecule type" value="Genomic_DNA"/>
</dbReference>
<dbReference type="SUPFAM" id="SSF54285">
    <property type="entry name" value="MoaD/ThiS"/>
    <property type="match status" value="1"/>
</dbReference>
<keyword evidence="2" id="KW-1185">Reference proteome</keyword>
<name>A0A0L0QLV4_VIRPA</name>
<dbReference type="NCBIfam" id="TIGR01683">
    <property type="entry name" value="thiS"/>
    <property type="match status" value="1"/>
</dbReference>
<reference evidence="2" key="1">
    <citation type="submission" date="2015-07" db="EMBL/GenBank/DDBJ databases">
        <title>Fjat-10053 dsm26.</title>
        <authorList>
            <person name="Liu B."/>
            <person name="Wang J."/>
            <person name="Zhu Y."/>
            <person name="Liu G."/>
            <person name="Chen Q."/>
            <person name="Chen Z."/>
            <person name="Lan J."/>
            <person name="Che J."/>
            <person name="Ge C."/>
            <person name="Shi H."/>
            <person name="Pan Z."/>
            <person name="Liu X."/>
        </authorList>
    </citation>
    <scope>NUCLEOTIDE SEQUENCE [LARGE SCALE GENOMIC DNA]</scope>
    <source>
        <strain evidence="2">DSM 26</strain>
    </source>
</reference>
<dbReference type="Pfam" id="PF02597">
    <property type="entry name" value="ThiS"/>
    <property type="match status" value="1"/>
</dbReference>
<comment type="caution">
    <text evidence="1">The sequence shown here is derived from an EMBL/GenBank/DDBJ whole genome shotgun (WGS) entry which is preliminary data.</text>
</comment>
<dbReference type="InterPro" id="IPR012675">
    <property type="entry name" value="Beta-grasp_dom_sf"/>
</dbReference>
<dbReference type="GeneID" id="66871459"/>
<accession>A0A0L0QLV4</accession>
<protein>
    <submittedName>
        <fullName evidence="1">Thiamine biosynthesis protein ThiS</fullName>
    </submittedName>
</protein>
<sequence length="67" mass="7470">MDIQVNGEILQFDNKAMTIADLLEAYDIQEKIAAVERNKEIVKKTDYKQTMLADGDAIEIVHFVGGG</sequence>
<dbReference type="InterPro" id="IPR010035">
    <property type="entry name" value="Thi_S"/>
</dbReference>
<evidence type="ECO:0000313" key="1">
    <source>
        <dbReference type="EMBL" id="KNE19526.1"/>
    </source>
</evidence>
<dbReference type="CDD" id="cd00565">
    <property type="entry name" value="Ubl_ThiS"/>
    <property type="match status" value="1"/>
</dbReference>
<dbReference type="PATRIC" id="fig|1473.5.peg.1348"/>
<dbReference type="Gene3D" id="3.10.20.30">
    <property type="match status" value="1"/>
</dbReference>
<dbReference type="Proteomes" id="UP000036780">
    <property type="component" value="Unassembled WGS sequence"/>
</dbReference>
<dbReference type="RefSeq" id="WP_050352066.1">
    <property type="nucleotide sequence ID" value="NZ_BOSN01000002.1"/>
</dbReference>
<proteinExistence type="predicted"/>
<dbReference type="InterPro" id="IPR003749">
    <property type="entry name" value="ThiS/MoaD-like"/>
</dbReference>
<dbReference type="InterPro" id="IPR016155">
    <property type="entry name" value="Mopterin_synth/thiamin_S_b"/>
</dbReference>
<dbReference type="PANTHER" id="PTHR34472:SF1">
    <property type="entry name" value="SULFUR CARRIER PROTEIN THIS"/>
    <property type="match status" value="1"/>
</dbReference>